<dbReference type="CDD" id="cd00190">
    <property type="entry name" value="Tryp_SPc"/>
    <property type="match status" value="1"/>
</dbReference>
<dbReference type="Gene3D" id="2.40.10.10">
    <property type="entry name" value="Trypsin-like serine proteases"/>
    <property type="match status" value="1"/>
</dbReference>
<dbReference type="GO" id="GO:0043235">
    <property type="term" value="C:receptor complex"/>
    <property type="evidence" value="ECO:0007669"/>
    <property type="project" value="TreeGrafter"/>
</dbReference>
<gene>
    <name evidence="17" type="ORF">I79_015512</name>
</gene>
<feature type="disulfide bond" evidence="14">
    <location>
        <begin position="91"/>
        <end position="106"/>
    </location>
</feature>
<sequence length="632" mass="71199">MGTEPNKFSKTRSRGEDCGQWSEPMLEVSEIGSLCGGRENFLCTSGLCIPKKLQCNGYNDCDDWSDETHCNCSDDLFHCHTGKCLNHSLVCDGYDDCGDLSDEQNCDCNPTKEHRCGDGRCILAEWVCDGDHDCVDKSDEVNCSCHSQGLVECRSGQCIPSAFQCDGDQDCQDGSDEENCSDSCKERDLWECPSNKQCLKHTLICDGFPDCPDSVDEKNCSFCQDDELECANHECVPRDLWCDGEADCSDSSDEWNCVTLSKNGNSSSFLAVHRSAAEHHVCADGWQETLSQLACRQMGLGEPSVTERTQGQAGQHWLSLHSSWENLNGTTLQKLLVHRREDADIWKVVFGINNLDHPSVFMQTRFVKTILLHPRYNRAVVDYDISVVELSDDIHETSYIRPVCLPSPEEFLEPDTYCYITGWGHMGNKMPFKLQEGEVRIIPLERCQSYFDMKTITSRMICAGYESGTVDSCMLLHKIIDGMCGRAYPAYHDYHSVWDLTEWKHVLEDVTMFFKAVVGKNFSDEETLQQLNQLNSCHQEAVMKCLKSRKNEIKQALLGEIVDISCAQLKDFDWQLKLALSSDKIATLQMPLLNLHLDVKENGEVKPYSVEMSKEELQSLISSLEAANKVCA</sequence>
<dbReference type="PROSITE" id="PS50240">
    <property type="entry name" value="TRYPSIN_DOM"/>
    <property type="match status" value="1"/>
</dbReference>
<dbReference type="FunCoup" id="G3HWZ6">
    <property type="interactions" value="228"/>
</dbReference>
<evidence type="ECO:0000256" key="8">
    <source>
        <dbReference type="ARBA" id="ARBA00022989"/>
    </source>
</evidence>
<dbReference type="FunFam" id="4.10.400.10:FF:000083">
    <property type="entry name" value="Atrial natriuretic peptide-converting enzyme"/>
    <property type="match status" value="1"/>
</dbReference>
<accession>G3HWZ6</accession>
<keyword evidence="5" id="KW-0677">Repeat</keyword>
<dbReference type="PRINTS" id="PR00261">
    <property type="entry name" value="LDLRECEPTOR"/>
</dbReference>
<protein>
    <submittedName>
        <fullName evidence="17">Atrial natriuretic peptide-converting enzyme</fullName>
    </submittedName>
</protein>
<dbReference type="Pfam" id="PF07258">
    <property type="entry name" value="COMM_domain"/>
    <property type="match status" value="1"/>
</dbReference>
<keyword evidence="13" id="KW-0325">Glycoprotein</keyword>
<dbReference type="Pfam" id="PF22838">
    <property type="entry name" value="COMMD8_HN"/>
    <property type="match status" value="1"/>
</dbReference>
<feature type="disulfide bond" evidence="14">
    <location>
        <begin position="116"/>
        <end position="134"/>
    </location>
</feature>
<dbReference type="FunFam" id="4.10.400.10:FF:000103">
    <property type="entry name" value="Atrial natriuretic peptide-converting enzyme"/>
    <property type="match status" value="1"/>
</dbReference>
<keyword evidence="10" id="KW-0472">Membrane</keyword>
<dbReference type="SMART" id="SM00020">
    <property type="entry name" value="Tryp_SPc"/>
    <property type="match status" value="1"/>
</dbReference>
<feature type="disulfide bond" evidence="14">
    <location>
        <begin position="230"/>
        <end position="248"/>
    </location>
</feature>
<evidence type="ECO:0000256" key="4">
    <source>
        <dbReference type="ARBA" id="ARBA00022692"/>
    </source>
</evidence>
<dbReference type="GO" id="GO:0042562">
    <property type="term" value="F:hormone binding"/>
    <property type="evidence" value="ECO:0007669"/>
    <property type="project" value="TreeGrafter"/>
</dbReference>
<evidence type="ECO:0000313" key="18">
    <source>
        <dbReference type="Proteomes" id="UP000001075"/>
    </source>
</evidence>
<dbReference type="eggNOG" id="KOG3627">
    <property type="taxonomic scope" value="Eukaryota"/>
</dbReference>
<evidence type="ECO:0000256" key="7">
    <source>
        <dbReference type="ARBA" id="ARBA00022825"/>
    </source>
</evidence>
<keyword evidence="9" id="KW-0805">Transcription regulation</keyword>
<dbReference type="SUPFAM" id="SSF56487">
    <property type="entry name" value="SRCR-like"/>
    <property type="match status" value="1"/>
</dbReference>
<dbReference type="FunFam" id="4.10.400.10:FF:000054">
    <property type="entry name" value="Corin, serine peptidase"/>
    <property type="match status" value="1"/>
</dbReference>
<feature type="disulfide bond" evidence="14">
    <location>
        <begin position="242"/>
        <end position="257"/>
    </location>
</feature>
<feature type="disulfide bond" evidence="14">
    <location>
        <begin position="205"/>
        <end position="220"/>
    </location>
</feature>
<proteinExistence type="inferred from homology"/>
<dbReference type="EMBL" id="JH000846">
    <property type="protein sequence ID" value="EGW09018.1"/>
    <property type="molecule type" value="Genomic_DNA"/>
</dbReference>
<dbReference type="STRING" id="10029.G3HWZ6"/>
<evidence type="ECO:0000256" key="2">
    <source>
        <dbReference type="ARBA" id="ARBA00009939"/>
    </source>
</evidence>
<dbReference type="CDD" id="cd00112">
    <property type="entry name" value="LDLa"/>
    <property type="match status" value="6"/>
</dbReference>
<dbReference type="InterPro" id="IPR009003">
    <property type="entry name" value="Peptidase_S1_PA"/>
</dbReference>
<dbReference type="SMART" id="SM00192">
    <property type="entry name" value="LDLa"/>
    <property type="match status" value="6"/>
</dbReference>
<keyword evidence="8" id="KW-1133">Transmembrane helix</keyword>
<dbReference type="GO" id="GO:0006508">
    <property type="term" value="P:proteolysis"/>
    <property type="evidence" value="ECO:0007669"/>
    <property type="project" value="UniProtKB-KW"/>
</dbReference>
<dbReference type="AlphaFoldDB" id="G3HWZ6"/>
<comment type="similarity">
    <text evidence="2">Belongs to the LDLR family.</text>
</comment>
<feature type="disulfide bond" evidence="14">
    <location>
        <begin position="223"/>
        <end position="235"/>
    </location>
</feature>
<dbReference type="Pfam" id="PF00089">
    <property type="entry name" value="Trypsin"/>
    <property type="match status" value="1"/>
</dbReference>
<evidence type="ECO:0000256" key="3">
    <source>
        <dbReference type="ARBA" id="ARBA00022670"/>
    </source>
</evidence>
<feature type="disulfide bond" evidence="14">
    <location>
        <begin position="165"/>
        <end position="180"/>
    </location>
</feature>
<feature type="domain" description="COMM" evidence="16">
    <location>
        <begin position="568"/>
        <end position="632"/>
    </location>
</feature>
<dbReference type="SMART" id="SM00202">
    <property type="entry name" value="SR"/>
    <property type="match status" value="1"/>
</dbReference>
<dbReference type="FunFam" id="4.10.400.10:FF:000024">
    <property type="entry name" value="Low-density lipoprotein RecePtor related"/>
    <property type="match status" value="1"/>
</dbReference>
<dbReference type="InParanoid" id="G3HWZ6"/>
<dbReference type="SUPFAM" id="SSF50494">
    <property type="entry name" value="Trypsin-like serine proteases"/>
    <property type="match status" value="1"/>
</dbReference>
<evidence type="ECO:0000256" key="12">
    <source>
        <dbReference type="ARBA" id="ARBA00023170"/>
    </source>
</evidence>
<dbReference type="InterPro" id="IPR023415">
    <property type="entry name" value="LDLR_class-A_CS"/>
</dbReference>
<dbReference type="PaxDb" id="10029-XP_007632344.1"/>
<dbReference type="InterPro" id="IPR002172">
    <property type="entry name" value="LDrepeatLR_classA_rpt"/>
</dbReference>
<keyword evidence="9" id="KW-0804">Transcription</keyword>
<reference evidence="18" key="1">
    <citation type="journal article" date="2011" name="Nat. Biotechnol.">
        <title>The genomic sequence of the Chinese hamster ovary (CHO)-K1 cell line.</title>
        <authorList>
            <person name="Xu X."/>
            <person name="Nagarajan H."/>
            <person name="Lewis N.E."/>
            <person name="Pan S."/>
            <person name="Cai Z."/>
            <person name="Liu X."/>
            <person name="Chen W."/>
            <person name="Xie M."/>
            <person name="Wang W."/>
            <person name="Hammond S."/>
            <person name="Andersen M.R."/>
            <person name="Neff N."/>
            <person name="Passarelli B."/>
            <person name="Koh W."/>
            <person name="Fan H.C."/>
            <person name="Wang J."/>
            <person name="Gui Y."/>
            <person name="Lee K.H."/>
            <person name="Betenbaugh M.J."/>
            <person name="Quake S.R."/>
            <person name="Famili I."/>
            <person name="Palsson B.O."/>
            <person name="Wang J."/>
        </authorList>
    </citation>
    <scope>NUCLEOTIDE SEQUENCE [LARGE SCALE GENOMIC DNA]</scope>
    <source>
        <strain evidence="18">CHO K1 cell line</strain>
    </source>
</reference>
<dbReference type="SUPFAM" id="SSF57424">
    <property type="entry name" value="LDL receptor-like module"/>
    <property type="match status" value="6"/>
</dbReference>
<evidence type="ECO:0000313" key="17">
    <source>
        <dbReference type="EMBL" id="EGW09018.1"/>
    </source>
</evidence>
<dbReference type="GO" id="GO:0006898">
    <property type="term" value="P:receptor-mediated endocytosis"/>
    <property type="evidence" value="ECO:0007669"/>
    <property type="project" value="TreeGrafter"/>
</dbReference>
<dbReference type="InterPro" id="IPR047235">
    <property type="entry name" value="COMMD8"/>
</dbReference>
<evidence type="ECO:0000256" key="1">
    <source>
        <dbReference type="ARBA" id="ARBA00004167"/>
    </source>
</evidence>
<feature type="domain" description="Peptidase S1" evidence="15">
    <location>
        <begin position="318"/>
        <end position="580"/>
    </location>
</feature>
<evidence type="ECO:0000256" key="14">
    <source>
        <dbReference type="PROSITE-ProRule" id="PRU00124"/>
    </source>
</evidence>
<dbReference type="PROSITE" id="PS50068">
    <property type="entry name" value="LDLRA_2"/>
    <property type="match status" value="6"/>
</dbReference>
<feature type="disulfide bond" evidence="14">
    <location>
        <begin position="128"/>
        <end position="143"/>
    </location>
</feature>
<comment type="subcellular location">
    <subcellularLocation>
        <location evidence="1">Membrane</location>
        <topology evidence="1">Single-pass membrane protein</topology>
    </subcellularLocation>
</comment>
<feature type="disulfide bond" evidence="14">
    <location>
        <begin position="43"/>
        <end position="61"/>
    </location>
</feature>
<dbReference type="InterPro" id="IPR055184">
    <property type="entry name" value="COMMD8_HN"/>
</dbReference>
<feature type="disulfide bond" evidence="14">
    <location>
        <begin position="72"/>
        <end position="84"/>
    </location>
</feature>
<evidence type="ECO:0000259" key="16">
    <source>
        <dbReference type="PROSITE" id="PS51269"/>
    </source>
</evidence>
<dbReference type="InterPro" id="IPR036772">
    <property type="entry name" value="SRCR-like_dom_sf"/>
</dbReference>
<keyword evidence="12" id="KW-0675">Receptor</keyword>
<dbReference type="PROSITE" id="PS51269">
    <property type="entry name" value="COMM"/>
    <property type="match status" value="1"/>
</dbReference>
<dbReference type="InterPro" id="IPR001254">
    <property type="entry name" value="Trypsin_dom"/>
</dbReference>
<dbReference type="InterPro" id="IPR036055">
    <property type="entry name" value="LDL_receptor-like_sf"/>
</dbReference>
<dbReference type="PANTHER" id="PTHR22722">
    <property type="entry name" value="LOW-DENSITY LIPOPROTEIN RECEPTOR-RELATED PROTEIN 2-RELATED"/>
    <property type="match status" value="1"/>
</dbReference>
<feature type="disulfide bond" evidence="14">
    <location>
        <begin position="79"/>
        <end position="97"/>
    </location>
</feature>
<dbReference type="GO" id="GO:0016324">
    <property type="term" value="C:apical plasma membrane"/>
    <property type="evidence" value="ECO:0007669"/>
    <property type="project" value="TreeGrafter"/>
</dbReference>
<dbReference type="PANTHER" id="PTHR22722:SF14">
    <property type="entry name" value="MEGALIN, ISOFORM A"/>
    <property type="match status" value="1"/>
</dbReference>
<keyword evidence="3" id="KW-0645">Protease</keyword>
<evidence type="ECO:0000256" key="10">
    <source>
        <dbReference type="ARBA" id="ARBA00023136"/>
    </source>
</evidence>
<dbReference type="Proteomes" id="UP000001075">
    <property type="component" value="Unassembled WGS sequence"/>
</dbReference>
<dbReference type="PROSITE" id="PS01209">
    <property type="entry name" value="LDLRA_1"/>
    <property type="match status" value="1"/>
</dbReference>
<organism evidence="17 18">
    <name type="scientific">Cricetulus griseus</name>
    <name type="common">Chinese hamster</name>
    <name type="synonym">Cricetulus barabensis griseus</name>
    <dbReference type="NCBI Taxonomy" id="10029"/>
    <lineage>
        <taxon>Eukaryota</taxon>
        <taxon>Metazoa</taxon>
        <taxon>Chordata</taxon>
        <taxon>Craniata</taxon>
        <taxon>Vertebrata</taxon>
        <taxon>Euteleostomi</taxon>
        <taxon>Mammalia</taxon>
        <taxon>Eutheria</taxon>
        <taxon>Euarchontoglires</taxon>
        <taxon>Glires</taxon>
        <taxon>Rodentia</taxon>
        <taxon>Myomorpha</taxon>
        <taxon>Muroidea</taxon>
        <taxon>Cricetidae</taxon>
        <taxon>Cricetinae</taxon>
        <taxon>Cricetulus</taxon>
    </lineage>
</organism>
<dbReference type="Gene3D" id="4.10.400.10">
    <property type="entry name" value="Low-density Lipoprotein Receptor"/>
    <property type="match status" value="6"/>
</dbReference>
<keyword evidence="4" id="KW-0812">Transmembrane</keyword>
<dbReference type="eggNOG" id="KOG3577">
    <property type="taxonomic scope" value="Eukaryota"/>
</dbReference>
<evidence type="ECO:0000256" key="5">
    <source>
        <dbReference type="ARBA" id="ARBA00022737"/>
    </source>
</evidence>
<dbReference type="InterPro" id="IPR043504">
    <property type="entry name" value="Peptidase_S1_PA_chymotrypsin"/>
</dbReference>
<dbReference type="Pfam" id="PF00057">
    <property type="entry name" value="Ldl_recept_a"/>
    <property type="match status" value="5"/>
</dbReference>
<evidence type="ECO:0000259" key="15">
    <source>
        <dbReference type="PROSITE" id="PS50240"/>
    </source>
</evidence>
<dbReference type="InterPro" id="IPR051221">
    <property type="entry name" value="LDLR-related"/>
</dbReference>
<feature type="disulfide bond" evidence="14">
    <location>
        <begin position="153"/>
        <end position="171"/>
    </location>
</feature>
<keyword evidence="7" id="KW-0720">Serine protease</keyword>
<comment type="caution">
    <text evidence="14">Lacks conserved residue(s) required for the propagation of feature annotation.</text>
</comment>
<evidence type="ECO:0000256" key="13">
    <source>
        <dbReference type="ARBA" id="ARBA00023180"/>
    </source>
</evidence>
<keyword evidence="6" id="KW-0378">Hydrolase</keyword>
<evidence type="ECO:0000256" key="6">
    <source>
        <dbReference type="ARBA" id="ARBA00022801"/>
    </source>
</evidence>
<dbReference type="InterPro" id="IPR017920">
    <property type="entry name" value="COMM"/>
</dbReference>
<evidence type="ECO:0000256" key="9">
    <source>
        <dbReference type="ARBA" id="ARBA00023015"/>
    </source>
</evidence>
<name>G3HWZ6_CRIGR</name>
<feature type="disulfide bond" evidence="14">
    <location>
        <begin position="55"/>
        <end position="70"/>
    </location>
</feature>
<dbReference type="CDD" id="cd04756">
    <property type="entry name" value="Commd8"/>
    <property type="match status" value="1"/>
</dbReference>
<keyword evidence="11 14" id="KW-1015">Disulfide bond</keyword>
<dbReference type="InterPro" id="IPR001190">
    <property type="entry name" value="SRCR"/>
</dbReference>
<evidence type="ECO:0000256" key="11">
    <source>
        <dbReference type="ARBA" id="ARBA00023157"/>
    </source>
</evidence>
<dbReference type="GO" id="GO:0004252">
    <property type="term" value="F:serine-type endopeptidase activity"/>
    <property type="evidence" value="ECO:0007669"/>
    <property type="project" value="InterPro"/>
</dbReference>